<evidence type="ECO:0008006" key="3">
    <source>
        <dbReference type="Google" id="ProtNLM"/>
    </source>
</evidence>
<protein>
    <recommendedName>
        <fullName evidence="3">Peptidase A1 domain-containing protein</fullName>
    </recommendedName>
</protein>
<dbReference type="Proteomes" id="UP000783686">
    <property type="component" value="Unassembled WGS sequence"/>
</dbReference>
<dbReference type="EMBL" id="CAJFDH010000003">
    <property type="protein sequence ID" value="CAD5214205.1"/>
    <property type="molecule type" value="Genomic_DNA"/>
</dbReference>
<keyword evidence="2" id="KW-1185">Reference proteome</keyword>
<dbReference type="Gene3D" id="2.40.70.10">
    <property type="entry name" value="Acid Proteases"/>
    <property type="match status" value="1"/>
</dbReference>
<accession>A0A811KEN4</accession>
<dbReference type="AlphaFoldDB" id="A0A811KEN4"/>
<organism evidence="1 2">
    <name type="scientific">Bursaphelenchus okinawaensis</name>
    <dbReference type="NCBI Taxonomy" id="465554"/>
    <lineage>
        <taxon>Eukaryota</taxon>
        <taxon>Metazoa</taxon>
        <taxon>Ecdysozoa</taxon>
        <taxon>Nematoda</taxon>
        <taxon>Chromadorea</taxon>
        <taxon>Rhabditida</taxon>
        <taxon>Tylenchina</taxon>
        <taxon>Tylenchomorpha</taxon>
        <taxon>Aphelenchoidea</taxon>
        <taxon>Aphelenchoididae</taxon>
        <taxon>Bursaphelenchus</taxon>
    </lineage>
</organism>
<dbReference type="OrthoDB" id="10633233at2759"/>
<gene>
    <name evidence="1" type="ORF">BOKJ2_LOCUS5476</name>
</gene>
<dbReference type="InterPro" id="IPR021109">
    <property type="entry name" value="Peptidase_aspartic_dom_sf"/>
</dbReference>
<reference evidence="1" key="1">
    <citation type="submission" date="2020-09" db="EMBL/GenBank/DDBJ databases">
        <authorList>
            <person name="Kikuchi T."/>
        </authorList>
    </citation>
    <scope>NUCLEOTIDE SEQUENCE</scope>
    <source>
        <strain evidence="1">SH1</strain>
    </source>
</reference>
<sequence>MRQNTVVTNYYLPAKFSGEPNTEKLLLLDIDRISTFVLHHQSFPDLPAKSTVDFEKSTSFKNTTKKFFALVSSDTNDEIAFGDGHVCEDTFEILGNKIHHAFGVVNKGDPALTLASDGTTAAGRIGFARNTSYYDEKDVRFELFKNLRENVLCFGTTYSEVTQQHISKVALGQTIYPEKDFVASAHAYTYDEHDDLKEDGIWRIQTDTISIGNYTKKRETDTVFTSTKDGLVFHFYDLYPIMRSLKAVQNTTDKEWYTDCSNDIPLSIGINRKLIKIRFDAFTEQVGDGKCRIKIKSHVDDYIIIGLPFFVNNGVCLNYKINRFYVYDITNPGIVAAGVQDNKDNIIYTRVY</sequence>
<evidence type="ECO:0000313" key="1">
    <source>
        <dbReference type="EMBL" id="CAD5214205.1"/>
    </source>
</evidence>
<name>A0A811KEN4_9BILA</name>
<dbReference type="EMBL" id="CAJFCW020000003">
    <property type="protein sequence ID" value="CAG9102295.1"/>
    <property type="molecule type" value="Genomic_DNA"/>
</dbReference>
<comment type="caution">
    <text evidence="1">The sequence shown here is derived from an EMBL/GenBank/DDBJ whole genome shotgun (WGS) entry which is preliminary data.</text>
</comment>
<dbReference type="SUPFAM" id="SSF50630">
    <property type="entry name" value="Acid proteases"/>
    <property type="match status" value="1"/>
</dbReference>
<evidence type="ECO:0000313" key="2">
    <source>
        <dbReference type="Proteomes" id="UP000614601"/>
    </source>
</evidence>
<dbReference type="Proteomes" id="UP000614601">
    <property type="component" value="Unassembled WGS sequence"/>
</dbReference>
<proteinExistence type="predicted"/>